<keyword evidence="1" id="KW-0472">Membrane</keyword>
<reference evidence="2" key="3">
    <citation type="submission" date="2025-09" db="UniProtKB">
        <authorList>
            <consortium name="Ensembl"/>
        </authorList>
    </citation>
    <scope>IDENTIFICATION</scope>
</reference>
<dbReference type="Ensembl" id="ENSCSET00000000916.1">
    <property type="protein sequence ID" value="ENSCSEP00000000888.1"/>
    <property type="gene ID" value="ENSCSEG00000000626.1"/>
</dbReference>
<keyword evidence="1" id="KW-1133">Transmembrane helix</keyword>
<accession>A0A3P8UCC9</accession>
<feature type="transmembrane region" description="Helical" evidence="1">
    <location>
        <begin position="6"/>
        <end position="26"/>
    </location>
</feature>
<reference evidence="2 3" key="1">
    <citation type="journal article" date="2014" name="Nat. Genet.">
        <title>Whole-genome sequence of a flatfish provides insights into ZW sex chromosome evolution and adaptation to a benthic lifestyle.</title>
        <authorList>
            <person name="Chen S."/>
            <person name="Zhang G."/>
            <person name="Shao C."/>
            <person name="Huang Q."/>
            <person name="Liu G."/>
            <person name="Zhang P."/>
            <person name="Song W."/>
            <person name="An N."/>
            <person name="Chalopin D."/>
            <person name="Volff J.N."/>
            <person name="Hong Y."/>
            <person name="Li Q."/>
            <person name="Sha Z."/>
            <person name="Zhou H."/>
            <person name="Xie M."/>
            <person name="Yu Q."/>
            <person name="Liu Y."/>
            <person name="Xiang H."/>
            <person name="Wang N."/>
            <person name="Wu K."/>
            <person name="Yang C."/>
            <person name="Zhou Q."/>
            <person name="Liao X."/>
            <person name="Yang L."/>
            <person name="Hu Q."/>
            <person name="Zhang J."/>
            <person name="Meng L."/>
            <person name="Jin L."/>
            <person name="Tian Y."/>
            <person name="Lian J."/>
            <person name="Yang J."/>
            <person name="Miao G."/>
            <person name="Liu S."/>
            <person name="Liang Z."/>
            <person name="Yan F."/>
            <person name="Li Y."/>
            <person name="Sun B."/>
            <person name="Zhang H."/>
            <person name="Zhang J."/>
            <person name="Zhu Y."/>
            <person name="Du M."/>
            <person name="Zhao Y."/>
            <person name="Schartl M."/>
            <person name="Tang Q."/>
            <person name="Wang J."/>
        </authorList>
    </citation>
    <scope>NUCLEOTIDE SEQUENCE</scope>
</reference>
<dbReference type="InParanoid" id="A0A3P8UCC9"/>
<proteinExistence type="predicted"/>
<evidence type="ECO:0000313" key="2">
    <source>
        <dbReference type="Ensembl" id="ENSCSEP00000000888.1"/>
    </source>
</evidence>
<dbReference type="GeneTree" id="ENSGT00900000143708"/>
<organism evidence="2 3">
    <name type="scientific">Cynoglossus semilaevis</name>
    <name type="common">Tongue sole</name>
    <dbReference type="NCBI Taxonomy" id="244447"/>
    <lineage>
        <taxon>Eukaryota</taxon>
        <taxon>Metazoa</taxon>
        <taxon>Chordata</taxon>
        <taxon>Craniata</taxon>
        <taxon>Vertebrata</taxon>
        <taxon>Euteleostomi</taxon>
        <taxon>Actinopterygii</taxon>
        <taxon>Neopterygii</taxon>
        <taxon>Teleostei</taxon>
        <taxon>Neoteleostei</taxon>
        <taxon>Acanthomorphata</taxon>
        <taxon>Carangaria</taxon>
        <taxon>Pleuronectiformes</taxon>
        <taxon>Pleuronectoidei</taxon>
        <taxon>Cynoglossidae</taxon>
        <taxon>Cynoglossinae</taxon>
        <taxon>Cynoglossus</taxon>
    </lineage>
</organism>
<dbReference type="Proteomes" id="UP000265120">
    <property type="component" value="Chromosome 5"/>
</dbReference>
<evidence type="ECO:0000313" key="3">
    <source>
        <dbReference type="Proteomes" id="UP000265120"/>
    </source>
</evidence>
<name>A0A3P8UCC9_CYNSE</name>
<keyword evidence="1" id="KW-0812">Transmembrane</keyword>
<protein>
    <submittedName>
        <fullName evidence="2">Uncharacterized protein</fullName>
    </submittedName>
</protein>
<dbReference type="AlphaFoldDB" id="A0A3P8UCC9"/>
<evidence type="ECO:0000256" key="1">
    <source>
        <dbReference type="SAM" id="Phobius"/>
    </source>
</evidence>
<dbReference type="OMA" id="IPRDLIC"/>
<sequence length="158" mass="17585">MASFFSIVVVSCYLIGFQAIFSYIWVMCAGQGKARSWHSVFRDVDIYLIRRESGGVVIDVLNIYFDHADFFVIGKHLHGELALGAFLAQCFPVNSLLGVEQTTLGVHHPKVGFLTLSSLTGLLKSESGIFGYVPNHCPWTLFLRDRVIQVFQSQGLSP</sequence>
<keyword evidence="3" id="KW-1185">Reference proteome</keyword>
<reference evidence="2" key="2">
    <citation type="submission" date="2025-08" db="UniProtKB">
        <authorList>
            <consortium name="Ensembl"/>
        </authorList>
    </citation>
    <scope>IDENTIFICATION</scope>
</reference>